<feature type="region of interest" description="Disordered" evidence="1">
    <location>
        <begin position="1"/>
        <end position="172"/>
    </location>
</feature>
<dbReference type="OMA" id="LKMRFLP"/>
<evidence type="ECO:0000256" key="1">
    <source>
        <dbReference type="SAM" id="MobiDB-lite"/>
    </source>
</evidence>
<dbReference type="EMBL" id="JAABOJ010000020">
    <property type="protein sequence ID" value="KAF3279765.1"/>
    <property type="molecule type" value="Genomic_DNA"/>
</dbReference>
<name>A0A7C8VPQ0_ORBOL</name>
<dbReference type="PANTHER" id="PTHR28155:SF1">
    <property type="entry name" value="DNA-DIRECTED RNA POLYMERASE I SUBUNIT RPA34.5-DOMAIN-CONTAINING PROTEIN"/>
    <property type="match status" value="1"/>
</dbReference>
<feature type="compositionally biased region" description="Low complexity" evidence="1">
    <location>
        <begin position="1"/>
        <end position="18"/>
    </location>
</feature>
<evidence type="ECO:0000313" key="2">
    <source>
        <dbReference type="EMBL" id="KAF3279765.1"/>
    </source>
</evidence>
<feature type="compositionally biased region" description="Acidic residues" evidence="1">
    <location>
        <begin position="360"/>
        <end position="371"/>
    </location>
</feature>
<feature type="compositionally biased region" description="Basic and acidic residues" evidence="1">
    <location>
        <begin position="55"/>
        <end position="69"/>
    </location>
</feature>
<feature type="compositionally biased region" description="Low complexity" evidence="1">
    <location>
        <begin position="44"/>
        <end position="54"/>
    </location>
</feature>
<dbReference type="Gene3D" id="6.20.250.70">
    <property type="match status" value="1"/>
</dbReference>
<comment type="caution">
    <text evidence="2">The sequence shown here is derived from an EMBL/GenBank/DDBJ whole genome shotgun (WGS) entry which is preliminary data.</text>
</comment>
<dbReference type="InterPro" id="IPR013240">
    <property type="entry name" value="DNA-dir_RNA_pol1_su_RPA34"/>
</dbReference>
<feature type="compositionally biased region" description="Basic and acidic residues" evidence="1">
    <location>
        <begin position="336"/>
        <end position="347"/>
    </location>
</feature>
<feature type="compositionally biased region" description="Basic and acidic residues" evidence="1">
    <location>
        <begin position="382"/>
        <end position="408"/>
    </location>
</feature>
<organism evidence="2 3">
    <name type="scientific">Orbilia oligospora</name>
    <name type="common">Nematode-trapping fungus</name>
    <name type="synonym">Arthrobotrys oligospora</name>
    <dbReference type="NCBI Taxonomy" id="2813651"/>
    <lineage>
        <taxon>Eukaryota</taxon>
        <taxon>Fungi</taxon>
        <taxon>Dikarya</taxon>
        <taxon>Ascomycota</taxon>
        <taxon>Pezizomycotina</taxon>
        <taxon>Orbiliomycetes</taxon>
        <taxon>Orbiliales</taxon>
        <taxon>Orbiliaceae</taxon>
        <taxon>Orbilia</taxon>
    </lineage>
</organism>
<accession>A0A7C8VPQ0</accession>
<sequence length="420" mass="45982">MPPKSTSKSTTTSTAKSQKQSKSKPVKSSEYVDDSDLDDDEPMMDAPPAKATPKATEKTSKKRNRDGTEKVNGAGGSSSKKGKDSAAASSSKTVKDNKKTSKKVVEVVEESSEEESKSESSEEESSDKEDSEESQSESEASEPAKTSKTTQFKLPLDKDVPPGFTPLDIASTESIPSSLGGKQIFLFTAPSKFKFSDVKKIKLHSGLDGETIESDDVKFTIRRSMDSVSSSMKVMIPKQGKKGYQLASVAPTVQYLITEAPPSGRTKIGEQGLPPPPRKQPEGLKMRFMPAGYGEESDYSINEAVLPRRDLVANGDHDVVMDEAEPVIATPKKSKGNKDQVAETPKEKKSKKSKTVEEVVVIEEDASEEEIETKKSKKDKKDKKDKSKDEDGKKKKEKKSKHDEEGKKEKKKHKKEKAEA</sequence>
<feature type="compositionally biased region" description="Acidic residues" evidence="1">
    <location>
        <begin position="121"/>
        <end position="140"/>
    </location>
</feature>
<dbReference type="InterPro" id="IPR053263">
    <property type="entry name" value="Euk_RPA34_RNAP_subunit"/>
</dbReference>
<proteinExistence type="predicted"/>
<dbReference type="Proteomes" id="UP000474640">
    <property type="component" value="Unassembled WGS sequence"/>
</dbReference>
<evidence type="ECO:0000313" key="3">
    <source>
        <dbReference type="Proteomes" id="UP000474640"/>
    </source>
</evidence>
<reference evidence="2 3" key="1">
    <citation type="submission" date="2020-01" db="EMBL/GenBank/DDBJ databases">
        <authorList>
            <person name="Palmer J.M."/>
        </authorList>
    </citation>
    <scope>NUCLEOTIDE SEQUENCE [LARGE SCALE GENOMIC DNA]</scope>
    <source>
        <strain evidence="2 3">TWF970</strain>
    </source>
</reference>
<dbReference type="GO" id="GO:0006360">
    <property type="term" value="P:transcription by RNA polymerase I"/>
    <property type="evidence" value="ECO:0007669"/>
    <property type="project" value="InterPro"/>
</dbReference>
<feature type="compositionally biased region" description="Basic residues" evidence="1">
    <location>
        <begin position="409"/>
        <end position="420"/>
    </location>
</feature>
<dbReference type="Pfam" id="PF08208">
    <property type="entry name" value="RNA_polI_A34"/>
    <property type="match status" value="1"/>
</dbReference>
<dbReference type="OrthoDB" id="76224at2759"/>
<dbReference type="AlphaFoldDB" id="A0A7C8VPQ0"/>
<gene>
    <name evidence="2" type="ORF">TWF970_003797</name>
</gene>
<feature type="compositionally biased region" description="Acidic residues" evidence="1">
    <location>
        <begin position="31"/>
        <end position="43"/>
    </location>
</feature>
<protein>
    <recommendedName>
        <fullName evidence="4">DNA-directed RNA polymerase I subunit</fullName>
    </recommendedName>
</protein>
<feature type="compositionally biased region" description="Basic and acidic residues" evidence="1">
    <location>
        <begin position="93"/>
        <end position="106"/>
    </location>
</feature>
<feature type="region of interest" description="Disordered" evidence="1">
    <location>
        <begin position="322"/>
        <end position="420"/>
    </location>
</feature>
<feature type="region of interest" description="Disordered" evidence="1">
    <location>
        <begin position="262"/>
        <end position="284"/>
    </location>
</feature>
<dbReference type="PANTHER" id="PTHR28155">
    <property type="entry name" value="ACR243WP"/>
    <property type="match status" value="1"/>
</dbReference>
<evidence type="ECO:0008006" key="4">
    <source>
        <dbReference type="Google" id="ProtNLM"/>
    </source>
</evidence>